<dbReference type="HAMAP" id="MF_01345_B">
    <property type="entry name" value="Ribosomal_uS17_B"/>
    <property type="match status" value="1"/>
</dbReference>
<dbReference type="PROSITE" id="PS00056">
    <property type="entry name" value="RIBOSOMAL_S17"/>
    <property type="match status" value="1"/>
</dbReference>
<evidence type="ECO:0000256" key="3">
    <source>
        <dbReference type="ARBA" id="ARBA00022884"/>
    </source>
</evidence>
<evidence type="ECO:0000256" key="5">
    <source>
        <dbReference type="ARBA" id="ARBA00023274"/>
    </source>
</evidence>
<dbReference type="Pfam" id="PF00366">
    <property type="entry name" value="Ribosomal_S17"/>
    <property type="match status" value="1"/>
</dbReference>
<evidence type="ECO:0000256" key="1">
    <source>
        <dbReference type="ARBA" id="ARBA00010254"/>
    </source>
</evidence>
<dbReference type="InterPro" id="IPR012340">
    <property type="entry name" value="NA-bd_OB-fold"/>
</dbReference>
<name>A0A1H9RXQ8_9PSEU</name>
<dbReference type="GO" id="GO:0006412">
    <property type="term" value="P:translation"/>
    <property type="evidence" value="ECO:0007669"/>
    <property type="project" value="UniProtKB-UniRule"/>
</dbReference>
<dbReference type="AlphaFoldDB" id="A0A1H9RXQ8"/>
<dbReference type="NCBIfam" id="NF004123">
    <property type="entry name" value="PRK05610.1"/>
    <property type="match status" value="1"/>
</dbReference>
<protein>
    <recommendedName>
        <fullName evidence="6">Small ribosomal subunit protein uS17</fullName>
    </recommendedName>
</protein>
<dbReference type="PRINTS" id="PR00973">
    <property type="entry name" value="RIBOSOMALS17"/>
</dbReference>
<proteinExistence type="inferred from homology"/>
<evidence type="ECO:0000313" key="8">
    <source>
        <dbReference type="EMBL" id="SER77582.1"/>
    </source>
</evidence>
<reference evidence="9" key="1">
    <citation type="submission" date="2016-10" db="EMBL/GenBank/DDBJ databases">
        <authorList>
            <person name="Varghese N."/>
            <person name="Submissions S."/>
        </authorList>
    </citation>
    <scope>NUCLEOTIDE SEQUENCE [LARGE SCALE GENOMIC DNA]</scope>
    <source>
        <strain evidence="9">DSM 44260</strain>
    </source>
</reference>
<sequence>MSENETVTETATDVRNNRKVREGLVVSDKMDKTIVVALEDRKKHPRYAKVLRSTTKVKAHDEANTAGVGDRVLLMETRPLSATKRWRLVEILEKAK</sequence>
<dbReference type="PANTHER" id="PTHR10744:SF1">
    <property type="entry name" value="SMALL RIBOSOMAL SUBUNIT PROTEIN US17M"/>
    <property type="match status" value="1"/>
</dbReference>
<gene>
    <name evidence="6" type="primary">rpsQ</name>
    <name evidence="8" type="ORF">SAMN04487818_105163</name>
</gene>
<dbReference type="Gene3D" id="2.40.50.140">
    <property type="entry name" value="Nucleic acid-binding proteins"/>
    <property type="match status" value="1"/>
</dbReference>
<dbReference type="STRING" id="155974.SAMN04487818_105163"/>
<dbReference type="GO" id="GO:0022627">
    <property type="term" value="C:cytosolic small ribosomal subunit"/>
    <property type="evidence" value="ECO:0007669"/>
    <property type="project" value="UniProtKB-UniRule"/>
</dbReference>
<organism evidence="8 9">
    <name type="scientific">Actinokineospora terrae</name>
    <dbReference type="NCBI Taxonomy" id="155974"/>
    <lineage>
        <taxon>Bacteria</taxon>
        <taxon>Bacillati</taxon>
        <taxon>Actinomycetota</taxon>
        <taxon>Actinomycetes</taxon>
        <taxon>Pseudonocardiales</taxon>
        <taxon>Pseudonocardiaceae</taxon>
        <taxon>Actinokineospora</taxon>
    </lineage>
</organism>
<keyword evidence="9" id="KW-1185">Reference proteome</keyword>
<dbReference type="EMBL" id="FOGI01000005">
    <property type="protein sequence ID" value="SER77582.1"/>
    <property type="molecule type" value="Genomic_DNA"/>
</dbReference>
<dbReference type="InterPro" id="IPR000266">
    <property type="entry name" value="Ribosomal_uS17"/>
</dbReference>
<evidence type="ECO:0000256" key="2">
    <source>
        <dbReference type="ARBA" id="ARBA00022730"/>
    </source>
</evidence>
<dbReference type="Proteomes" id="UP000199051">
    <property type="component" value="Unassembled WGS sequence"/>
</dbReference>
<evidence type="ECO:0000313" key="9">
    <source>
        <dbReference type="Proteomes" id="UP000199051"/>
    </source>
</evidence>
<evidence type="ECO:0000256" key="6">
    <source>
        <dbReference type="HAMAP-Rule" id="MF_01345"/>
    </source>
</evidence>
<dbReference type="PANTHER" id="PTHR10744">
    <property type="entry name" value="40S RIBOSOMAL PROTEIN S11 FAMILY MEMBER"/>
    <property type="match status" value="1"/>
</dbReference>
<keyword evidence="4 6" id="KW-0689">Ribosomal protein</keyword>
<keyword evidence="3 6" id="KW-0694">RNA-binding</keyword>
<dbReference type="GO" id="GO:0019843">
    <property type="term" value="F:rRNA binding"/>
    <property type="evidence" value="ECO:0007669"/>
    <property type="project" value="UniProtKB-UniRule"/>
</dbReference>
<evidence type="ECO:0000256" key="7">
    <source>
        <dbReference type="RuleBase" id="RU003872"/>
    </source>
</evidence>
<dbReference type="CDD" id="cd00364">
    <property type="entry name" value="Ribosomal_uS17"/>
    <property type="match status" value="1"/>
</dbReference>
<evidence type="ECO:0000256" key="4">
    <source>
        <dbReference type="ARBA" id="ARBA00022980"/>
    </source>
</evidence>
<comment type="similarity">
    <text evidence="1 6 7">Belongs to the universal ribosomal protein uS17 family.</text>
</comment>
<comment type="subunit">
    <text evidence="6">Part of the 30S ribosomal subunit.</text>
</comment>
<dbReference type="InterPro" id="IPR019984">
    <property type="entry name" value="Ribosomal_uS17_bact/chlr"/>
</dbReference>
<keyword evidence="2 6" id="KW-0699">rRNA-binding</keyword>
<dbReference type="NCBIfam" id="TIGR03635">
    <property type="entry name" value="uS17_bact"/>
    <property type="match status" value="1"/>
</dbReference>
<dbReference type="RefSeq" id="WP_092777677.1">
    <property type="nucleotide sequence ID" value="NZ_FOGI01000005.1"/>
</dbReference>
<dbReference type="SUPFAM" id="SSF50249">
    <property type="entry name" value="Nucleic acid-binding proteins"/>
    <property type="match status" value="1"/>
</dbReference>
<dbReference type="InterPro" id="IPR019979">
    <property type="entry name" value="Ribosomal_uS17_CS"/>
</dbReference>
<comment type="function">
    <text evidence="6">One of the primary rRNA binding proteins, it binds specifically to the 5'-end of 16S ribosomal RNA.</text>
</comment>
<keyword evidence="5 6" id="KW-0687">Ribonucleoprotein</keyword>
<dbReference type="GO" id="GO:0003735">
    <property type="term" value="F:structural constituent of ribosome"/>
    <property type="evidence" value="ECO:0007669"/>
    <property type="project" value="UniProtKB-UniRule"/>
</dbReference>
<accession>A0A1H9RXQ8</accession>